<reference evidence="1" key="2">
    <citation type="submission" date="2023-12" db="EMBL/GenBank/DDBJ databases">
        <authorList>
            <person name="Sun Q."/>
            <person name="Inoue M."/>
        </authorList>
    </citation>
    <scope>NUCLEOTIDE SEQUENCE</scope>
    <source>
        <strain evidence="1">JCM 17590</strain>
    </source>
</reference>
<keyword evidence="2" id="KW-1185">Reference proteome</keyword>
<dbReference type="RefSeq" id="WP_344790352.1">
    <property type="nucleotide sequence ID" value="NZ_BAABBV010000001.1"/>
</dbReference>
<comment type="caution">
    <text evidence="1">The sequence shown here is derived from an EMBL/GenBank/DDBJ whole genome shotgun (WGS) entry which is preliminary data.</text>
</comment>
<organism evidence="1 2">
    <name type="scientific">Gryllotalpicola daejeonensis</name>
    <dbReference type="NCBI Taxonomy" id="993087"/>
    <lineage>
        <taxon>Bacteria</taxon>
        <taxon>Bacillati</taxon>
        <taxon>Actinomycetota</taxon>
        <taxon>Actinomycetes</taxon>
        <taxon>Micrococcales</taxon>
        <taxon>Microbacteriaceae</taxon>
        <taxon>Gryllotalpicola</taxon>
    </lineage>
</organism>
<proteinExistence type="predicted"/>
<gene>
    <name evidence="1" type="primary">asp1</name>
    <name evidence="1" type="ORF">GCM10022286_07020</name>
</gene>
<protein>
    <submittedName>
        <fullName evidence="1">Accessory Sec system protein Asp1</fullName>
    </submittedName>
</protein>
<dbReference type="Pfam" id="PF16993">
    <property type="entry name" value="Asp1"/>
    <property type="match status" value="1"/>
</dbReference>
<reference evidence="1" key="1">
    <citation type="journal article" date="2014" name="Int. J. Syst. Evol. Microbiol.">
        <title>Complete genome of a new Firmicutes species belonging to the dominant human colonic microbiota ('Ruminococcus bicirculans') reveals two chromosomes and a selective capacity to utilize plant glucans.</title>
        <authorList>
            <consortium name="NISC Comparative Sequencing Program"/>
            <person name="Wegmann U."/>
            <person name="Louis P."/>
            <person name="Goesmann A."/>
            <person name="Henrissat B."/>
            <person name="Duncan S.H."/>
            <person name="Flint H.J."/>
        </authorList>
    </citation>
    <scope>NUCLEOTIDE SEQUENCE</scope>
    <source>
        <strain evidence="1">JCM 17590</strain>
    </source>
</reference>
<dbReference type="EMBL" id="BAABBV010000001">
    <property type="protein sequence ID" value="GAA4156574.1"/>
    <property type="molecule type" value="Genomic_DNA"/>
</dbReference>
<evidence type="ECO:0000313" key="2">
    <source>
        <dbReference type="Proteomes" id="UP001415169"/>
    </source>
</evidence>
<accession>A0ABP7ZFX4</accession>
<dbReference type="NCBIfam" id="TIGR03713">
    <property type="entry name" value="acc_sec_asp1"/>
    <property type="match status" value="1"/>
</dbReference>
<evidence type="ECO:0000313" key="1">
    <source>
        <dbReference type="EMBL" id="GAA4156574.1"/>
    </source>
</evidence>
<sequence length="523" mass="59259">MIHFIPAWYNAERRWYSTDRVWFSTRGATESDDTVTQLRVFRQGSEEARLIVLNYVPSLRRFLHSQNIFDVPYWSFFDEVQGLTDDYTRPIDFLELEWPEDVSFHYNPFIVTVMRESEVYARVYLSKDGTLQSIRFYGAGMPALERIYDDRGFLSSVLMHDEAGQPMTQYYLSRGGDVIVSEDVPTGRIDVVQNEGERFRHPSYDNWEALMAEFLGAHLGARDGEHDTVVVAVSEQHNELVTSLLTDQTLVLSRSAARQAVASGEVIQRAGAVFAGVGQRESDAGDPLDDWALLPVVPVYPLERRPTFGASANEAKVYISLFVDDIPLDELDYAIAMSAGQLVGDDHTRLLVCTFRSQDLDFLREVRRVIAGYQHLDTAFFEADEIAALGVDVGIAEEPEEKIQLTFIDREADLTQTMIKSRVLVDLGETVNHRLATEAVNAGVPQINRYEQELVTHPINGFVIGDISELATALEYFLEGLEHWNQSLVQCRVLQDLFRAQEVLDRWDLIREAVAYAGPSDRA</sequence>
<name>A0ABP7ZFX4_9MICO</name>
<dbReference type="InterPro" id="IPR022372">
    <property type="entry name" value="Accessory_SS_Asp1"/>
</dbReference>
<dbReference type="Proteomes" id="UP001415169">
    <property type="component" value="Unassembled WGS sequence"/>
</dbReference>